<gene>
    <name evidence="1" type="ORF">IDJ81_04255</name>
</gene>
<name>A0ABX7KDP2_9SPHN</name>
<evidence type="ECO:0000313" key="1">
    <source>
        <dbReference type="EMBL" id="QSB45344.1"/>
    </source>
</evidence>
<dbReference type="Proteomes" id="UP000663637">
    <property type="component" value="Chromosome"/>
</dbReference>
<sequence>MANEARNRQPLWNQGLSDLADQCTDAKACDAPELAVRLFELISASPAMLRDHLGTATDRCAFLAHVGNDATECALLDLCGDKTSFVLSKSAAGSSLATIHIDGSGDEVTFFANSIALAMIGALAAALSQTKLVPKRPSRSVGRRFLH</sequence>
<keyword evidence="2" id="KW-1185">Reference proteome</keyword>
<protein>
    <submittedName>
        <fullName evidence="1">Uncharacterized protein</fullName>
    </submittedName>
</protein>
<dbReference type="EMBL" id="CP061510">
    <property type="protein sequence ID" value="QSB45344.1"/>
    <property type="molecule type" value="Genomic_DNA"/>
</dbReference>
<reference evidence="1 2" key="1">
    <citation type="submission" date="2020-09" db="EMBL/GenBank/DDBJ databases">
        <title>Complete genome sequence of altererythrobacter flavus SS-21NJ, isolated from Dongying oil sludge in Shandong province.</title>
        <authorList>
            <person name="Sun S."/>
            <person name="Zhang Z."/>
        </authorList>
    </citation>
    <scope>NUCLEOTIDE SEQUENCE [LARGE SCALE GENOMIC DNA]</scope>
    <source>
        <strain evidence="1 2">SS-21NJ</strain>
    </source>
</reference>
<organism evidence="1 2">
    <name type="scientific">Tsuneonella flava</name>
    <dbReference type="NCBI Taxonomy" id="2055955"/>
    <lineage>
        <taxon>Bacteria</taxon>
        <taxon>Pseudomonadati</taxon>
        <taxon>Pseudomonadota</taxon>
        <taxon>Alphaproteobacteria</taxon>
        <taxon>Sphingomonadales</taxon>
        <taxon>Erythrobacteraceae</taxon>
        <taxon>Tsuneonella</taxon>
    </lineage>
</organism>
<accession>A0ABX7KDP2</accession>
<proteinExistence type="predicted"/>
<dbReference type="RefSeq" id="WP_102154977.1">
    <property type="nucleotide sequence ID" value="NZ_CP061510.1"/>
</dbReference>
<evidence type="ECO:0000313" key="2">
    <source>
        <dbReference type="Proteomes" id="UP000663637"/>
    </source>
</evidence>